<accession>A0A067PP65</accession>
<evidence type="ECO:0000313" key="1">
    <source>
        <dbReference type="EMBL" id="KDQ52121.1"/>
    </source>
</evidence>
<dbReference type="Proteomes" id="UP000027265">
    <property type="component" value="Unassembled WGS sequence"/>
</dbReference>
<proteinExistence type="predicted"/>
<name>A0A067PP65_9AGAM</name>
<evidence type="ECO:0000313" key="2">
    <source>
        <dbReference type="Proteomes" id="UP000027265"/>
    </source>
</evidence>
<sequence length="168" mass="18712">MSLQFTVLAIDPLSLTPSFEIITQLTTTHGDFPHIFLTICAVGWARYASVRPWHFHCDSHSQVTSDRPPTGYVHSAYSLDRSASQNLVILSFCDRRTFSVVCTGDYVWFVQCSMQQVAIYPTRQLDAGADGATPTESSTQTYDLGEITQHPVCALPPEKDPTVIIWTL</sequence>
<dbReference type="InParanoid" id="A0A067PP65"/>
<gene>
    <name evidence="1" type="ORF">JAAARDRAFT_490097</name>
</gene>
<dbReference type="EMBL" id="KL197742">
    <property type="protein sequence ID" value="KDQ52121.1"/>
    <property type="molecule type" value="Genomic_DNA"/>
</dbReference>
<dbReference type="HOGENOM" id="CLU_1586726_0_0_1"/>
<organism evidence="1 2">
    <name type="scientific">Jaapia argillacea MUCL 33604</name>
    <dbReference type="NCBI Taxonomy" id="933084"/>
    <lineage>
        <taxon>Eukaryota</taxon>
        <taxon>Fungi</taxon>
        <taxon>Dikarya</taxon>
        <taxon>Basidiomycota</taxon>
        <taxon>Agaricomycotina</taxon>
        <taxon>Agaricomycetes</taxon>
        <taxon>Agaricomycetidae</taxon>
        <taxon>Jaapiales</taxon>
        <taxon>Jaapiaceae</taxon>
        <taxon>Jaapia</taxon>
    </lineage>
</organism>
<keyword evidence="2" id="KW-1185">Reference proteome</keyword>
<dbReference type="AlphaFoldDB" id="A0A067PP65"/>
<protein>
    <submittedName>
        <fullName evidence="1">Uncharacterized protein</fullName>
    </submittedName>
</protein>
<reference evidence="2" key="1">
    <citation type="journal article" date="2014" name="Proc. Natl. Acad. Sci. U.S.A.">
        <title>Extensive sampling of basidiomycete genomes demonstrates inadequacy of the white-rot/brown-rot paradigm for wood decay fungi.</title>
        <authorList>
            <person name="Riley R."/>
            <person name="Salamov A.A."/>
            <person name="Brown D.W."/>
            <person name="Nagy L.G."/>
            <person name="Floudas D."/>
            <person name="Held B.W."/>
            <person name="Levasseur A."/>
            <person name="Lombard V."/>
            <person name="Morin E."/>
            <person name="Otillar R."/>
            <person name="Lindquist E.A."/>
            <person name="Sun H."/>
            <person name="LaButti K.M."/>
            <person name="Schmutz J."/>
            <person name="Jabbour D."/>
            <person name="Luo H."/>
            <person name="Baker S.E."/>
            <person name="Pisabarro A.G."/>
            <person name="Walton J.D."/>
            <person name="Blanchette R.A."/>
            <person name="Henrissat B."/>
            <person name="Martin F."/>
            <person name="Cullen D."/>
            <person name="Hibbett D.S."/>
            <person name="Grigoriev I.V."/>
        </authorList>
    </citation>
    <scope>NUCLEOTIDE SEQUENCE [LARGE SCALE GENOMIC DNA]</scope>
    <source>
        <strain evidence="2">MUCL 33604</strain>
    </source>
</reference>